<proteinExistence type="inferred from homology"/>
<comment type="similarity">
    <text evidence="5">Belongs to the SctL stator family.</text>
</comment>
<dbReference type="Proteomes" id="UP000464402">
    <property type="component" value="Chromosome"/>
</dbReference>
<reference evidence="7" key="1">
    <citation type="submission" date="2019-09" db="EMBL/GenBank/DDBJ databases">
        <title>Yersinia canariae sp. nov., isolated from a human yersiniosis case.</title>
        <authorList>
            <person name="Nguyen S.V."/>
            <person name="Greig D."/>
            <person name="Hurley D."/>
            <person name="Cao Y."/>
            <person name="McCabe E."/>
            <person name="Mitchell M."/>
            <person name="Jenkins C."/>
            <person name="Fanning S."/>
        </authorList>
    </citation>
    <scope>NUCLEOTIDE SEQUENCE [LARGE SCALE GENOMIC DNA]</scope>
    <source>
        <strain evidence="7">NCTC 14382</strain>
    </source>
</reference>
<evidence type="ECO:0000256" key="5">
    <source>
        <dbReference type="ARBA" id="ARBA00024335"/>
    </source>
</evidence>
<keyword evidence="7" id="KW-1185">Reference proteome</keyword>
<keyword evidence="4" id="KW-0653">Protein transport</keyword>
<evidence type="ECO:0000313" key="7">
    <source>
        <dbReference type="Proteomes" id="UP000464402"/>
    </source>
</evidence>
<evidence type="ECO:0000256" key="4">
    <source>
        <dbReference type="ARBA" id="ARBA00022927"/>
    </source>
</evidence>
<dbReference type="GO" id="GO:0030254">
    <property type="term" value="P:protein secretion by the type III secretion system"/>
    <property type="evidence" value="ECO:0007669"/>
    <property type="project" value="InterPro"/>
</dbReference>
<dbReference type="InterPro" id="IPR012842">
    <property type="entry name" value="T3SS_SctL/SctL2"/>
</dbReference>
<keyword evidence="3" id="KW-0963">Cytoplasm</keyword>
<dbReference type="KEGG" id="yca:F0T03_01540"/>
<evidence type="ECO:0000256" key="1">
    <source>
        <dbReference type="ARBA" id="ARBA00004496"/>
    </source>
</evidence>
<protein>
    <submittedName>
        <fullName evidence="6">HrpE/YscL family type III secretion apparatus protein</fullName>
    </submittedName>
</protein>
<dbReference type="RefSeq" id="WP_159677103.1">
    <property type="nucleotide sequence ID" value="NZ_CP043727.1"/>
</dbReference>
<dbReference type="EMBL" id="CP043727">
    <property type="protein sequence ID" value="QHB31012.1"/>
    <property type="molecule type" value="Genomic_DNA"/>
</dbReference>
<sequence length="225" mass="24744">MNPFQIRVEKFDFSLPVGEVVIPAAQLHKIVQSRDILSEAQAQAADIVLAAQAEGKLLLAQAQQQADKLIEQTRHQMESDVLAQHVRWLVAAEHVESALITQARASILAALASVITSWAGEQAASQVLIHRLAEQVEKMAHHNELVLRVHSQHFSAVASALGSRVQCVADNNMAEDQAQLGFPMLQLTLSLSRHLSQLLLWLQEPPELLLYQEVISSGTVHDDGQ</sequence>
<organism evidence="6 7">
    <name type="scientific">Yersinia canariae</name>
    <dbReference type="NCBI Taxonomy" id="2607663"/>
    <lineage>
        <taxon>Bacteria</taxon>
        <taxon>Pseudomonadati</taxon>
        <taxon>Pseudomonadota</taxon>
        <taxon>Gammaproteobacteria</taxon>
        <taxon>Enterobacterales</taxon>
        <taxon>Yersiniaceae</taxon>
        <taxon>Yersinia</taxon>
    </lineage>
</organism>
<dbReference type="NCBIfam" id="TIGR02499">
    <property type="entry name" value="HrpE_YscL_not"/>
    <property type="match status" value="1"/>
</dbReference>
<gene>
    <name evidence="6" type="ORF">F0T03_01540</name>
</gene>
<dbReference type="AlphaFoldDB" id="A0A857EW78"/>
<comment type="subcellular location">
    <subcellularLocation>
        <location evidence="1">Cytoplasm</location>
    </subcellularLocation>
</comment>
<accession>A0A857EW78</accession>
<keyword evidence="2" id="KW-0813">Transport</keyword>
<name>A0A857EW78_9GAMM</name>
<evidence type="ECO:0000313" key="6">
    <source>
        <dbReference type="EMBL" id="QHB31012.1"/>
    </source>
</evidence>
<dbReference type="GO" id="GO:0005737">
    <property type="term" value="C:cytoplasm"/>
    <property type="evidence" value="ECO:0007669"/>
    <property type="project" value="UniProtKB-SubCell"/>
</dbReference>
<evidence type="ECO:0000256" key="2">
    <source>
        <dbReference type="ARBA" id="ARBA00022448"/>
    </source>
</evidence>
<evidence type="ECO:0000256" key="3">
    <source>
        <dbReference type="ARBA" id="ARBA00022490"/>
    </source>
</evidence>